<keyword evidence="5 12" id="KW-0812">Transmembrane</keyword>
<evidence type="ECO:0000256" key="1">
    <source>
        <dbReference type="ARBA" id="ARBA00004571"/>
    </source>
</evidence>
<keyword evidence="9 13" id="KW-0798">TonB box</keyword>
<evidence type="ECO:0000313" key="18">
    <source>
        <dbReference type="Proteomes" id="UP000019205"/>
    </source>
</evidence>
<evidence type="ECO:0000259" key="15">
    <source>
        <dbReference type="Pfam" id="PF00593"/>
    </source>
</evidence>
<keyword evidence="10 12" id="KW-0472">Membrane</keyword>
<dbReference type="OrthoDB" id="7386960at2"/>
<evidence type="ECO:0000256" key="3">
    <source>
        <dbReference type="ARBA" id="ARBA00022452"/>
    </source>
</evidence>
<evidence type="ECO:0000256" key="9">
    <source>
        <dbReference type="ARBA" id="ARBA00023077"/>
    </source>
</evidence>
<evidence type="ECO:0000256" key="6">
    <source>
        <dbReference type="ARBA" id="ARBA00022729"/>
    </source>
</evidence>
<dbReference type="SUPFAM" id="SSF56935">
    <property type="entry name" value="Porins"/>
    <property type="match status" value="1"/>
</dbReference>
<dbReference type="Gene3D" id="2.40.170.20">
    <property type="entry name" value="TonB-dependent receptor, beta-barrel domain"/>
    <property type="match status" value="1"/>
</dbReference>
<dbReference type="PROSITE" id="PS52016">
    <property type="entry name" value="TONB_DEPENDENT_REC_3"/>
    <property type="match status" value="1"/>
</dbReference>
<evidence type="ECO:0000256" key="10">
    <source>
        <dbReference type="ARBA" id="ARBA00023136"/>
    </source>
</evidence>
<evidence type="ECO:0000256" key="4">
    <source>
        <dbReference type="ARBA" id="ARBA00022496"/>
    </source>
</evidence>
<sequence>MKKYSTARSLCVPFTFALAALPAAVVQAQEQTVLEEVIVTGVPAGGATKLEASVSVSSVGGDELIDFAPRSAAELFRALPGVRAESSGGGGNANLTVRGIPLATGGSKYMQIHEDGLPVLEYGDINFGNTDNWLRADWTIARIESIRGGSASTFASNSPGGIINMISKTGEEEGGSIGVSMGLDYDEFRTDFEYGGSLTDTIHYHVGGFFRDGEGVRDTGYNGENGGQLKANITKEFEDGYLRLYAKHLDDRVATYLPSPVLVEGGDSYGAVPGYDASSQTLQSQQTNNFTTFDQFGNPVRRSLADGIESKVSAFGFEFEKSLNDQLTVRNKFRQSDISGGFIAPFTDGFAGGTASIADKGAELCASASVAGVGLDCSGGVTALIDGQPADGDQLAYTNLLFDTKIHDLGLFVNDLSFSWENTSGLAISGGLYYSKQAIKTSWNSWQTRMQTLDGSNSRNITYLANGAGIDENGNAVDVVLADNGALTQSFLAWNWDLEYTTFAPYINVGFDVGERMRFDVSARHDEVEARGQRLDGCCGGNTPIDLNGDGSVGQFAVDGGVITRLDSDALLENPGATSAGFIAGGVRVLNSSNAATTNVNYDADNTSYSVGGTFLLTDASSVFARYSDGGRAIADRLTQVGGSLRPDGSLTSTTDGFDNVQQLEIGYKHVGENWSAFATFFNTITEETQAELTSGLTFVREYEANGIELEGDFNFSDSFVVRGNITWTDAEITDDATNAAVVGNTPRRQADFIYTLIPEYRNARLATGLVLQGSTDYYVQDNNDLKQEAYVLVNAFFNYDVTQDLTAYVNVNNLTDEFVITESEEGSAAVGSFIRARPLNGRSANIGITYRF</sequence>
<evidence type="ECO:0000256" key="14">
    <source>
        <dbReference type="SAM" id="SignalP"/>
    </source>
</evidence>
<comment type="caution">
    <text evidence="17">The sequence shown here is derived from an EMBL/GenBank/DDBJ whole genome shotgun (WGS) entry which is preliminary data.</text>
</comment>
<feature type="domain" description="TonB-dependent receptor plug" evidence="16">
    <location>
        <begin position="49"/>
        <end position="162"/>
    </location>
</feature>
<dbReference type="GO" id="GO:0009279">
    <property type="term" value="C:cell outer membrane"/>
    <property type="evidence" value="ECO:0007669"/>
    <property type="project" value="UniProtKB-SubCell"/>
</dbReference>
<evidence type="ECO:0000256" key="5">
    <source>
        <dbReference type="ARBA" id="ARBA00022692"/>
    </source>
</evidence>
<dbReference type="eggNOG" id="COG1629">
    <property type="taxonomic scope" value="Bacteria"/>
</dbReference>
<keyword evidence="7" id="KW-0408">Iron</keyword>
<keyword evidence="11 12" id="KW-0998">Cell outer membrane</keyword>
<feature type="signal peptide" evidence="14">
    <location>
        <begin position="1"/>
        <end position="19"/>
    </location>
</feature>
<dbReference type="eggNOG" id="COG4773">
    <property type="taxonomic scope" value="Bacteria"/>
</dbReference>
<organism evidence="17 18">
    <name type="scientific">Congregibacter litoralis KT71</name>
    <dbReference type="NCBI Taxonomy" id="314285"/>
    <lineage>
        <taxon>Bacteria</taxon>
        <taxon>Pseudomonadati</taxon>
        <taxon>Pseudomonadota</taxon>
        <taxon>Gammaproteobacteria</taxon>
        <taxon>Cellvibrionales</taxon>
        <taxon>Halieaceae</taxon>
        <taxon>Congregibacter</taxon>
    </lineage>
</organism>
<dbReference type="InterPro" id="IPR036942">
    <property type="entry name" value="Beta-barrel_TonB_sf"/>
</dbReference>
<dbReference type="GO" id="GO:0015344">
    <property type="term" value="F:siderophore uptake transmembrane transporter activity"/>
    <property type="evidence" value="ECO:0007669"/>
    <property type="project" value="TreeGrafter"/>
</dbReference>
<dbReference type="HOGENOM" id="CLU_012070_1_0_6"/>
<dbReference type="EMBL" id="AAOA02000003">
    <property type="protein sequence ID" value="EAQ96834.1"/>
    <property type="molecule type" value="Genomic_DNA"/>
</dbReference>
<reference evidence="17 18" key="1">
    <citation type="journal article" date="2007" name="Proc. Natl. Acad. Sci. U.S.A.">
        <title>Characterization of a marine gammaproteobacterium capable of aerobic anoxygenic photosynthesis.</title>
        <authorList>
            <person name="Fuchs B.M."/>
            <person name="Spring S."/>
            <person name="Teeling H."/>
            <person name="Quast C."/>
            <person name="Wulf J."/>
            <person name="Schattenhofer M."/>
            <person name="Yan S."/>
            <person name="Ferriera S."/>
            <person name="Johnson J."/>
            <person name="Glockner F.O."/>
            <person name="Amann R."/>
        </authorList>
    </citation>
    <scope>NUCLEOTIDE SEQUENCE [LARGE SCALE GENOMIC DNA]</scope>
    <source>
        <strain evidence="17">KT71</strain>
    </source>
</reference>
<evidence type="ECO:0000256" key="7">
    <source>
        <dbReference type="ARBA" id="ARBA00023004"/>
    </source>
</evidence>
<accession>A4AAW2</accession>
<keyword evidence="8" id="KW-0406">Ion transport</keyword>
<feature type="chain" id="PRO_5002665799" evidence="14">
    <location>
        <begin position="20"/>
        <end position="853"/>
    </location>
</feature>
<dbReference type="Pfam" id="PF07715">
    <property type="entry name" value="Plug"/>
    <property type="match status" value="1"/>
</dbReference>
<dbReference type="Pfam" id="PF00593">
    <property type="entry name" value="TonB_dep_Rec_b-barrel"/>
    <property type="match status" value="1"/>
</dbReference>
<evidence type="ECO:0000256" key="11">
    <source>
        <dbReference type="ARBA" id="ARBA00023237"/>
    </source>
</evidence>
<gene>
    <name evidence="17" type="ORF">KT71_11054</name>
</gene>
<keyword evidence="4" id="KW-0410">Iron transport</keyword>
<evidence type="ECO:0000256" key="12">
    <source>
        <dbReference type="PROSITE-ProRule" id="PRU01360"/>
    </source>
</evidence>
<evidence type="ECO:0000256" key="13">
    <source>
        <dbReference type="RuleBase" id="RU003357"/>
    </source>
</evidence>
<keyword evidence="3 12" id="KW-1134">Transmembrane beta strand</keyword>
<comment type="similarity">
    <text evidence="12 13">Belongs to the TonB-dependent receptor family.</text>
</comment>
<reference evidence="17 18" key="2">
    <citation type="journal article" date="2009" name="PLoS ONE">
        <title>The photosynthetic apparatus and its regulation in the aerobic gammaproteobacterium Congregibacter litoralis gen. nov., sp. nov.</title>
        <authorList>
            <person name="Spring S."/>
            <person name="Lunsdorf H."/>
            <person name="Fuchs B.M."/>
            <person name="Tindall B.J."/>
        </authorList>
    </citation>
    <scope>NUCLEOTIDE SEQUENCE [LARGE SCALE GENOMIC DNA]</scope>
    <source>
        <strain evidence="17">KT71</strain>
    </source>
</reference>
<evidence type="ECO:0000259" key="16">
    <source>
        <dbReference type="Pfam" id="PF07715"/>
    </source>
</evidence>
<name>A4AAW2_9GAMM</name>
<evidence type="ECO:0000256" key="8">
    <source>
        <dbReference type="ARBA" id="ARBA00023065"/>
    </source>
</evidence>
<comment type="subcellular location">
    <subcellularLocation>
        <location evidence="1 12">Cell outer membrane</location>
        <topology evidence="1 12">Multi-pass membrane protein</topology>
    </subcellularLocation>
</comment>
<keyword evidence="6 14" id="KW-0732">Signal</keyword>
<dbReference type="InterPro" id="IPR012910">
    <property type="entry name" value="Plug_dom"/>
</dbReference>
<evidence type="ECO:0000256" key="2">
    <source>
        <dbReference type="ARBA" id="ARBA00022448"/>
    </source>
</evidence>
<protein>
    <submittedName>
        <fullName evidence="17">Outer membrane receptor protein, mostly Fe transport</fullName>
    </submittedName>
</protein>
<dbReference type="PANTHER" id="PTHR32552">
    <property type="entry name" value="FERRICHROME IRON RECEPTOR-RELATED"/>
    <property type="match status" value="1"/>
</dbReference>
<dbReference type="Gene3D" id="2.170.130.10">
    <property type="entry name" value="TonB-dependent receptor, plug domain"/>
    <property type="match status" value="1"/>
</dbReference>
<keyword evidence="17" id="KW-0675">Receptor</keyword>
<dbReference type="AlphaFoldDB" id="A4AAW2"/>
<keyword evidence="18" id="KW-1185">Reference proteome</keyword>
<proteinExistence type="inferred from homology"/>
<keyword evidence="2 12" id="KW-0813">Transport</keyword>
<dbReference type="InterPro" id="IPR037066">
    <property type="entry name" value="Plug_dom_sf"/>
</dbReference>
<dbReference type="InterPro" id="IPR000531">
    <property type="entry name" value="Beta-barrel_TonB"/>
</dbReference>
<dbReference type="STRING" id="314285.KT71_11054"/>
<feature type="domain" description="TonB-dependent receptor-like beta-barrel" evidence="15">
    <location>
        <begin position="288"/>
        <end position="815"/>
    </location>
</feature>
<dbReference type="InterPro" id="IPR039426">
    <property type="entry name" value="TonB-dep_rcpt-like"/>
</dbReference>
<dbReference type="RefSeq" id="WP_008294649.1">
    <property type="nucleotide sequence ID" value="NZ_CM002299.1"/>
</dbReference>
<dbReference type="Proteomes" id="UP000019205">
    <property type="component" value="Chromosome"/>
</dbReference>
<evidence type="ECO:0000313" key="17">
    <source>
        <dbReference type="EMBL" id="EAQ96834.1"/>
    </source>
</evidence>
<dbReference type="PANTHER" id="PTHR32552:SF89">
    <property type="entry name" value="CATECHOLATE SIDEROPHORE RECEPTOR FIU"/>
    <property type="match status" value="1"/>
</dbReference>